<dbReference type="AlphaFoldDB" id="S7PUE6"/>
<organism evidence="1 2">
    <name type="scientific">Gloeophyllum trabeum (strain ATCC 11539 / FP-39264 / Madison 617)</name>
    <name type="common">Brown rot fungus</name>
    <dbReference type="NCBI Taxonomy" id="670483"/>
    <lineage>
        <taxon>Eukaryota</taxon>
        <taxon>Fungi</taxon>
        <taxon>Dikarya</taxon>
        <taxon>Basidiomycota</taxon>
        <taxon>Agaricomycotina</taxon>
        <taxon>Agaricomycetes</taxon>
        <taxon>Gloeophyllales</taxon>
        <taxon>Gloeophyllaceae</taxon>
        <taxon>Gloeophyllum</taxon>
    </lineage>
</organism>
<dbReference type="KEGG" id="gtr:GLOTRDRAFT_101402"/>
<keyword evidence="2" id="KW-1185">Reference proteome</keyword>
<proteinExistence type="predicted"/>
<dbReference type="HOGENOM" id="CLU_3014353_0_0_1"/>
<evidence type="ECO:0000313" key="1">
    <source>
        <dbReference type="EMBL" id="EPQ51436.1"/>
    </source>
</evidence>
<evidence type="ECO:0000313" key="2">
    <source>
        <dbReference type="Proteomes" id="UP000030669"/>
    </source>
</evidence>
<dbReference type="GeneID" id="19298428"/>
<dbReference type="Proteomes" id="UP000030669">
    <property type="component" value="Unassembled WGS sequence"/>
</dbReference>
<dbReference type="EMBL" id="KB469310">
    <property type="protein sequence ID" value="EPQ51436.1"/>
    <property type="molecule type" value="Genomic_DNA"/>
</dbReference>
<sequence length="56" mass="6106">MPNPRLLHHGPAAAPAVRIVLPINRVRRAPSTCTPRRLPAFPCTSTTTYNTPDSTN</sequence>
<gene>
    <name evidence="1" type="ORF">GLOTRDRAFT_101402</name>
</gene>
<accession>S7PUE6</accession>
<reference evidence="1 2" key="1">
    <citation type="journal article" date="2012" name="Science">
        <title>The Paleozoic origin of enzymatic lignin decomposition reconstructed from 31 fungal genomes.</title>
        <authorList>
            <person name="Floudas D."/>
            <person name="Binder M."/>
            <person name="Riley R."/>
            <person name="Barry K."/>
            <person name="Blanchette R.A."/>
            <person name="Henrissat B."/>
            <person name="Martinez A.T."/>
            <person name="Otillar R."/>
            <person name="Spatafora J.W."/>
            <person name="Yadav J.S."/>
            <person name="Aerts A."/>
            <person name="Benoit I."/>
            <person name="Boyd A."/>
            <person name="Carlson A."/>
            <person name="Copeland A."/>
            <person name="Coutinho P.M."/>
            <person name="de Vries R.P."/>
            <person name="Ferreira P."/>
            <person name="Findley K."/>
            <person name="Foster B."/>
            <person name="Gaskell J."/>
            <person name="Glotzer D."/>
            <person name="Gorecki P."/>
            <person name="Heitman J."/>
            <person name="Hesse C."/>
            <person name="Hori C."/>
            <person name="Igarashi K."/>
            <person name="Jurgens J.A."/>
            <person name="Kallen N."/>
            <person name="Kersten P."/>
            <person name="Kohler A."/>
            <person name="Kuees U."/>
            <person name="Kumar T.K.A."/>
            <person name="Kuo A."/>
            <person name="LaButti K."/>
            <person name="Larrondo L.F."/>
            <person name="Lindquist E."/>
            <person name="Ling A."/>
            <person name="Lombard V."/>
            <person name="Lucas S."/>
            <person name="Lundell T."/>
            <person name="Martin R."/>
            <person name="McLaughlin D.J."/>
            <person name="Morgenstern I."/>
            <person name="Morin E."/>
            <person name="Murat C."/>
            <person name="Nagy L.G."/>
            <person name="Nolan M."/>
            <person name="Ohm R.A."/>
            <person name="Patyshakuliyeva A."/>
            <person name="Rokas A."/>
            <person name="Ruiz-Duenas F.J."/>
            <person name="Sabat G."/>
            <person name="Salamov A."/>
            <person name="Samejima M."/>
            <person name="Schmutz J."/>
            <person name="Slot J.C."/>
            <person name="St John F."/>
            <person name="Stenlid J."/>
            <person name="Sun H."/>
            <person name="Sun S."/>
            <person name="Syed K."/>
            <person name="Tsang A."/>
            <person name="Wiebenga A."/>
            <person name="Young D."/>
            <person name="Pisabarro A."/>
            <person name="Eastwood D.C."/>
            <person name="Martin F."/>
            <person name="Cullen D."/>
            <person name="Grigoriev I.V."/>
            <person name="Hibbett D.S."/>
        </authorList>
    </citation>
    <scope>NUCLEOTIDE SEQUENCE [LARGE SCALE GENOMIC DNA]</scope>
    <source>
        <strain evidence="1 2">ATCC 11539</strain>
    </source>
</reference>
<name>S7PUE6_GLOTA</name>
<dbReference type="RefSeq" id="XP_007869914.1">
    <property type="nucleotide sequence ID" value="XM_007871723.1"/>
</dbReference>
<protein>
    <submittedName>
        <fullName evidence="1">Uncharacterized protein</fullName>
    </submittedName>
</protein>